<dbReference type="InterPro" id="IPR004552">
    <property type="entry name" value="AGP_acyltrans"/>
</dbReference>
<name>L1J073_GUITC</name>
<evidence type="ECO:0000256" key="1">
    <source>
        <dbReference type="ARBA" id="ARBA00008655"/>
    </source>
</evidence>
<dbReference type="Proteomes" id="UP000011087">
    <property type="component" value="Unassembled WGS sequence"/>
</dbReference>
<organism evidence="7">
    <name type="scientific">Guillardia theta (strain CCMP2712)</name>
    <name type="common">Cryptophyte</name>
    <dbReference type="NCBI Taxonomy" id="905079"/>
    <lineage>
        <taxon>Eukaryota</taxon>
        <taxon>Cryptophyceae</taxon>
        <taxon>Pyrenomonadales</taxon>
        <taxon>Geminigeraceae</taxon>
        <taxon>Guillardia</taxon>
    </lineage>
</organism>
<dbReference type="GO" id="GO:0005783">
    <property type="term" value="C:endoplasmic reticulum"/>
    <property type="evidence" value="ECO:0007669"/>
    <property type="project" value="TreeGrafter"/>
</dbReference>
<keyword evidence="9" id="KW-1185">Reference proteome</keyword>
<dbReference type="PaxDb" id="55529-EKX41554"/>
<dbReference type="GeneID" id="17298319"/>
<reference evidence="8" key="3">
    <citation type="submission" date="2015-06" db="UniProtKB">
        <authorList>
            <consortium name="EnsemblProtists"/>
        </authorList>
    </citation>
    <scope>IDENTIFICATION</scope>
</reference>
<protein>
    <recommendedName>
        <fullName evidence="4">1-acyl-sn-glycerol-3-phosphate acyltransferase</fullName>
        <ecNumber evidence="4">2.3.1.51</ecNumber>
    </recommendedName>
</protein>
<gene>
    <name evidence="7" type="ORF">GUITHDRAFT_112267</name>
</gene>
<dbReference type="RefSeq" id="XP_005828534.1">
    <property type="nucleotide sequence ID" value="XM_005828477.1"/>
</dbReference>
<dbReference type="EC" id="2.3.1.51" evidence="4"/>
<comment type="domain">
    <text evidence="4">The HXXXXD motif is essential for acyltransferase activity and may constitute the binding site for the phosphate moiety of the glycerol-3-phosphate.</text>
</comment>
<evidence type="ECO:0000259" key="6">
    <source>
        <dbReference type="SMART" id="SM00563"/>
    </source>
</evidence>
<evidence type="ECO:0000256" key="3">
    <source>
        <dbReference type="ARBA" id="ARBA00023315"/>
    </source>
</evidence>
<proteinExistence type="inferred from homology"/>
<feature type="transmembrane region" description="Helical" evidence="5">
    <location>
        <begin position="21"/>
        <end position="49"/>
    </location>
</feature>
<keyword evidence="4" id="KW-0443">Lipid metabolism</keyword>
<keyword evidence="4" id="KW-0444">Lipid biosynthesis</keyword>
<feature type="transmembrane region" description="Helical" evidence="5">
    <location>
        <begin position="104"/>
        <end position="121"/>
    </location>
</feature>
<evidence type="ECO:0000256" key="2">
    <source>
        <dbReference type="ARBA" id="ARBA00022679"/>
    </source>
</evidence>
<dbReference type="HOGENOM" id="CLU_027938_6_3_1"/>
<dbReference type="Pfam" id="PF01553">
    <property type="entry name" value="Acyltransferase"/>
    <property type="match status" value="1"/>
</dbReference>
<evidence type="ECO:0000256" key="5">
    <source>
        <dbReference type="SAM" id="Phobius"/>
    </source>
</evidence>
<feature type="transmembrane region" description="Helical" evidence="5">
    <location>
        <begin position="61"/>
        <end position="84"/>
    </location>
</feature>
<keyword evidence="5" id="KW-0472">Membrane</keyword>
<keyword evidence="5" id="KW-1133">Transmembrane helix</keyword>
<dbReference type="EnsemblProtists" id="EKX41554">
    <property type="protein sequence ID" value="EKX41554"/>
    <property type="gene ID" value="GUITHDRAFT_112267"/>
</dbReference>
<dbReference type="OMA" id="TYCIVAN"/>
<evidence type="ECO:0000313" key="7">
    <source>
        <dbReference type="EMBL" id="EKX41554.1"/>
    </source>
</evidence>
<feature type="transmembrane region" description="Helical" evidence="5">
    <location>
        <begin position="127"/>
        <end position="144"/>
    </location>
</feature>
<dbReference type="SMART" id="SM00563">
    <property type="entry name" value="PlsC"/>
    <property type="match status" value="1"/>
</dbReference>
<reference evidence="7 9" key="1">
    <citation type="journal article" date="2012" name="Nature">
        <title>Algal genomes reveal evolutionary mosaicism and the fate of nucleomorphs.</title>
        <authorList>
            <consortium name="DOE Joint Genome Institute"/>
            <person name="Curtis B.A."/>
            <person name="Tanifuji G."/>
            <person name="Burki F."/>
            <person name="Gruber A."/>
            <person name="Irimia M."/>
            <person name="Maruyama S."/>
            <person name="Arias M.C."/>
            <person name="Ball S.G."/>
            <person name="Gile G.H."/>
            <person name="Hirakawa Y."/>
            <person name="Hopkins J.F."/>
            <person name="Kuo A."/>
            <person name="Rensing S.A."/>
            <person name="Schmutz J."/>
            <person name="Symeonidi A."/>
            <person name="Elias M."/>
            <person name="Eveleigh R.J."/>
            <person name="Herman E.K."/>
            <person name="Klute M.J."/>
            <person name="Nakayama T."/>
            <person name="Obornik M."/>
            <person name="Reyes-Prieto A."/>
            <person name="Armbrust E.V."/>
            <person name="Aves S.J."/>
            <person name="Beiko R.G."/>
            <person name="Coutinho P."/>
            <person name="Dacks J.B."/>
            <person name="Durnford D.G."/>
            <person name="Fast N.M."/>
            <person name="Green B.R."/>
            <person name="Grisdale C.J."/>
            <person name="Hempel F."/>
            <person name="Henrissat B."/>
            <person name="Hoppner M.P."/>
            <person name="Ishida K."/>
            <person name="Kim E."/>
            <person name="Koreny L."/>
            <person name="Kroth P.G."/>
            <person name="Liu Y."/>
            <person name="Malik S.B."/>
            <person name="Maier U.G."/>
            <person name="McRose D."/>
            <person name="Mock T."/>
            <person name="Neilson J.A."/>
            <person name="Onodera N.T."/>
            <person name="Poole A.M."/>
            <person name="Pritham E.J."/>
            <person name="Richards T.A."/>
            <person name="Rocap G."/>
            <person name="Roy S.W."/>
            <person name="Sarai C."/>
            <person name="Schaack S."/>
            <person name="Shirato S."/>
            <person name="Slamovits C.H."/>
            <person name="Spencer D.F."/>
            <person name="Suzuki S."/>
            <person name="Worden A.Z."/>
            <person name="Zauner S."/>
            <person name="Barry K."/>
            <person name="Bell C."/>
            <person name="Bharti A.K."/>
            <person name="Crow J.A."/>
            <person name="Grimwood J."/>
            <person name="Kramer R."/>
            <person name="Lindquist E."/>
            <person name="Lucas S."/>
            <person name="Salamov A."/>
            <person name="McFadden G.I."/>
            <person name="Lane C.E."/>
            <person name="Keeling P.J."/>
            <person name="Gray M.W."/>
            <person name="Grigoriev I.V."/>
            <person name="Archibald J.M."/>
        </authorList>
    </citation>
    <scope>NUCLEOTIDE SEQUENCE</scope>
    <source>
        <strain evidence="7 9">CCMP2712</strain>
    </source>
</reference>
<evidence type="ECO:0000313" key="8">
    <source>
        <dbReference type="EnsemblProtists" id="EKX41554"/>
    </source>
</evidence>
<dbReference type="GO" id="GO:0016020">
    <property type="term" value="C:membrane"/>
    <property type="evidence" value="ECO:0007669"/>
    <property type="project" value="InterPro"/>
</dbReference>
<comment type="catalytic activity">
    <reaction evidence="4">
        <text>a 1-acyl-sn-glycero-3-phosphate + an acyl-CoA = a 1,2-diacyl-sn-glycero-3-phosphate + CoA</text>
        <dbReference type="Rhea" id="RHEA:19709"/>
        <dbReference type="ChEBI" id="CHEBI:57287"/>
        <dbReference type="ChEBI" id="CHEBI:57970"/>
        <dbReference type="ChEBI" id="CHEBI:58342"/>
        <dbReference type="ChEBI" id="CHEBI:58608"/>
        <dbReference type="EC" id="2.3.1.51"/>
    </reaction>
</comment>
<sequence length="282" mass="31169">MAKESSAKNKMTNADSKNNGWILRSLWVLTNALFWVPVIGLPTLSLILLTPAMGLTRVQRLVWRCSTIYFKITLWATGAAYTVIGLENLDPDKHYFFACNHESIYDIPLVFAALPFWLIAIAKSSVAYFPIFGWAVACGGTIFIDRSDHNKAVHSLDKGRKALEQRPRSVLLFPEGTRSSDGNVRPFKKGGLVLAIQAKMPVVPVAICNTRSILGAKVDSFKEIHKSPIILIIGKPIETSSMAYEDRDKLSVDLQAEVVRLKELWKQGSNTAFSCAVLGTSS</sequence>
<keyword evidence="3 4" id="KW-0012">Acyltransferase</keyword>
<evidence type="ECO:0000313" key="9">
    <source>
        <dbReference type="Proteomes" id="UP000011087"/>
    </source>
</evidence>
<dbReference type="KEGG" id="gtt:GUITHDRAFT_112267"/>
<dbReference type="InterPro" id="IPR002123">
    <property type="entry name" value="Plipid/glycerol_acylTrfase"/>
</dbReference>
<dbReference type="STRING" id="905079.L1J073"/>
<dbReference type="CDD" id="cd07989">
    <property type="entry name" value="LPLAT_AGPAT-like"/>
    <property type="match status" value="1"/>
</dbReference>
<accession>L1J073</accession>
<keyword evidence="2 4" id="KW-0808">Transferase</keyword>
<comment type="similarity">
    <text evidence="1 4">Belongs to the 1-acyl-sn-glycerol-3-phosphate acyltransferase family.</text>
</comment>
<keyword evidence="5" id="KW-0812">Transmembrane</keyword>
<dbReference type="EMBL" id="JH993022">
    <property type="protein sequence ID" value="EKX41554.1"/>
    <property type="molecule type" value="Genomic_DNA"/>
</dbReference>
<feature type="domain" description="Phospholipid/glycerol acyltransferase" evidence="6">
    <location>
        <begin position="95"/>
        <end position="210"/>
    </location>
</feature>
<dbReference type="NCBIfam" id="TIGR00530">
    <property type="entry name" value="AGP_acyltrn"/>
    <property type="match status" value="1"/>
</dbReference>
<reference evidence="9" key="2">
    <citation type="submission" date="2012-11" db="EMBL/GenBank/DDBJ databases">
        <authorList>
            <person name="Kuo A."/>
            <person name="Curtis B.A."/>
            <person name="Tanifuji G."/>
            <person name="Burki F."/>
            <person name="Gruber A."/>
            <person name="Irimia M."/>
            <person name="Maruyama S."/>
            <person name="Arias M.C."/>
            <person name="Ball S.G."/>
            <person name="Gile G.H."/>
            <person name="Hirakawa Y."/>
            <person name="Hopkins J.F."/>
            <person name="Rensing S.A."/>
            <person name="Schmutz J."/>
            <person name="Symeonidi A."/>
            <person name="Elias M."/>
            <person name="Eveleigh R.J."/>
            <person name="Herman E.K."/>
            <person name="Klute M.J."/>
            <person name="Nakayama T."/>
            <person name="Obornik M."/>
            <person name="Reyes-Prieto A."/>
            <person name="Armbrust E.V."/>
            <person name="Aves S.J."/>
            <person name="Beiko R.G."/>
            <person name="Coutinho P."/>
            <person name="Dacks J.B."/>
            <person name="Durnford D.G."/>
            <person name="Fast N.M."/>
            <person name="Green B.R."/>
            <person name="Grisdale C."/>
            <person name="Hempe F."/>
            <person name="Henrissat B."/>
            <person name="Hoppner M.P."/>
            <person name="Ishida K.-I."/>
            <person name="Kim E."/>
            <person name="Koreny L."/>
            <person name="Kroth P.G."/>
            <person name="Liu Y."/>
            <person name="Malik S.-B."/>
            <person name="Maier U.G."/>
            <person name="McRose D."/>
            <person name="Mock T."/>
            <person name="Neilson J.A."/>
            <person name="Onodera N.T."/>
            <person name="Poole A.M."/>
            <person name="Pritham E.J."/>
            <person name="Richards T.A."/>
            <person name="Rocap G."/>
            <person name="Roy S.W."/>
            <person name="Sarai C."/>
            <person name="Schaack S."/>
            <person name="Shirato S."/>
            <person name="Slamovits C.H."/>
            <person name="Spencer D.F."/>
            <person name="Suzuki S."/>
            <person name="Worden A.Z."/>
            <person name="Zauner S."/>
            <person name="Barry K."/>
            <person name="Bell C."/>
            <person name="Bharti A.K."/>
            <person name="Crow J.A."/>
            <person name="Grimwood J."/>
            <person name="Kramer R."/>
            <person name="Lindquist E."/>
            <person name="Lucas S."/>
            <person name="Salamov A."/>
            <person name="McFadden G.I."/>
            <person name="Lane C.E."/>
            <person name="Keeling P.J."/>
            <person name="Gray M.W."/>
            <person name="Grigoriev I.V."/>
            <person name="Archibald J.M."/>
        </authorList>
    </citation>
    <scope>NUCLEOTIDE SEQUENCE</scope>
    <source>
        <strain evidence="9">CCMP2712</strain>
    </source>
</reference>
<dbReference type="eggNOG" id="KOG2848">
    <property type="taxonomic scope" value="Eukaryota"/>
</dbReference>
<dbReference type="SUPFAM" id="SSF69593">
    <property type="entry name" value="Glycerol-3-phosphate (1)-acyltransferase"/>
    <property type="match status" value="1"/>
</dbReference>
<dbReference type="GO" id="GO:0006654">
    <property type="term" value="P:phosphatidic acid biosynthetic process"/>
    <property type="evidence" value="ECO:0007669"/>
    <property type="project" value="TreeGrafter"/>
</dbReference>
<evidence type="ECO:0000256" key="4">
    <source>
        <dbReference type="RuleBase" id="RU361267"/>
    </source>
</evidence>
<dbReference type="PANTHER" id="PTHR10434">
    <property type="entry name" value="1-ACYL-SN-GLYCEROL-3-PHOSPHATE ACYLTRANSFERASE"/>
    <property type="match status" value="1"/>
</dbReference>
<dbReference type="OrthoDB" id="202234at2759"/>
<dbReference type="AlphaFoldDB" id="L1J073"/>
<keyword evidence="4" id="KW-0594">Phospholipid biosynthesis</keyword>
<dbReference type="GO" id="GO:0003841">
    <property type="term" value="F:1-acylglycerol-3-phosphate O-acyltransferase activity"/>
    <property type="evidence" value="ECO:0007669"/>
    <property type="project" value="UniProtKB-UniRule"/>
</dbReference>
<dbReference type="PANTHER" id="PTHR10434:SF11">
    <property type="entry name" value="1-ACYL-SN-GLYCEROL-3-PHOSPHATE ACYLTRANSFERASE"/>
    <property type="match status" value="1"/>
</dbReference>
<keyword evidence="4" id="KW-1208">Phospholipid metabolism</keyword>